<gene>
    <name evidence="1" type="ORF">KFL_000680090</name>
</gene>
<dbReference type="EMBL" id="DF237017">
    <property type="protein sequence ID" value="GAQ80993.1"/>
    <property type="molecule type" value="Genomic_DNA"/>
</dbReference>
<organism evidence="1 2">
    <name type="scientific">Klebsormidium nitens</name>
    <name type="common">Green alga</name>
    <name type="synonym">Ulothrix nitens</name>
    <dbReference type="NCBI Taxonomy" id="105231"/>
    <lineage>
        <taxon>Eukaryota</taxon>
        <taxon>Viridiplantae</taxon>
        <taxon>Streptophyta</taxon>
        <taxon>Klebsormidiophyceae</taxon>
        <taxon>Klebsormidiales</taxon>
        <taxon>Klebsormidiaceae</taxon>
        <taxon>Klebsormidium</taxon>
    </lineage>
</organism>
<accession>A0A0U9HRC2</accession>
<evidence type="ECO:0000313" key="2">
    <source>
        <dbReference type="Proteomes" id="UP000054558"/>
    </source>
</evidence>
<dbReference type="AlphaFoldDB" id="A0A0U9HRC2"/>
<name>A0A0U9HRC2_KLENI</name>
<proteinExistence type="predicted"/>
<evidence type="ECO:0000313" key="1">
    <source>
        <dbReference type="EMBL" id="GAQ80993.1"/>
    </source>
</evidence>
<sequence>MFPADFTKEEARVETHTNNEGEIQYFVHESSHEEAGTSAKKYPVTCFVPRFPDELSSRLQTSWVARSQFFTGLW</sequence>
<keyword evidence="2" id="KW-1185">Reference proteome</keyword>
<protein>
    <submittedName>
        <fullName evidence="1">Uncharacterized protein</fullName>
    </submittedName>
</protein>
<reference evidence="1 2" key="1">
    <citation type="journal article" date="2014" name="Nat. Commun.">
        <title>Klebsormidium flaccidum genome reveals primary factors for plant terrestrial adaptation.</title>
        <authorList>
            <person name="Hori K."/>
            <person name="Maruyama F."/>
            <person name="Fujisawa T."/>
            <person name="Togashi T."/>
            <person name="Yamamoto N."/>
            <person name="Seo M."/>
            <person name="Sato S."/>
            <person name="Yamada T."/>
            <person name="Mori H."/>
            <person name="Tajima N."/>
            <person name="Moriyama T."/>
            <person name="Ikeuchi M."/>
            <person name="Watanabe M."/>
            <person name="Wada H."/>
            <person name="Kobayashi K."/>
            <person name="Saito M."/>
            <person name="Masuda T."/>
            <person name="Sasaki-Sekimoto Y."/>
            <person name="Mashiguchi K."/>
            <person name="Awai K."/>
            <person name="Shimojima M."/>
            <person name="Masuda S."/>
            <person name="Iwai M."/>
            <person name="Nobusawa T."/>
            <person name="Narise T."/>
            <person name="Kondo S."/>
            <person name="Saito H."/>
            <person name="Sato R."/>
            <person name="Murakawa M."/>
            <person name="Ihara Y."/>
            <person name="Oshima-Yamada Y."/>
            <person name="Ohtaka K."/>
            <person name="Satoh M."/>
            <person name="Sonobe K."/>
            <person name="Ishii M."/>
            <person name="Ohtani R."/>
            <person name="Kanamori-Sato M."/>
            <person name="Honoki R."/>
            <person name="Miyazaki D."/>
            <person name="Mochizuki H."/>
            <person name="Umetsu J."/>
            <person name="Higashi K."/>
            <person name="Shibata D."/>
            <person name="Kamiya Y."/>
            <person name="Sato N."/>
            <person name="Nakamura Y."/>
            <person name="Tabata S."/>
            <person name="Ida S."/>
            <person name="Kurokawa K."/>
            <person name="Ohta H."/>
        </authorList>
    </citation>
    <scope>NUCLEOTIDE SEQUENCE [LARGE SCALE GENOMIC DNA]</scope>
    <source>
        <strain evidence="1 2">NIES-2285</strain>
    </source>
</reference>
<dbReference type="Proteomes" id="UP000054558">
    <property type="component" value="Unassembled WGS sequence"/>
</dbReference>